<dbReference type="AlphaFoldDB" id="A0A4C1XFG4"/>
<evidence type="ECO:0000313" key="2">
    <source>
        <dbReference type="EMBL" id="GBP62158.1"/>
    </source>
</evidence>
<organism evidence="2 3">
    <name type="scientific">Eumeta variegata</name>
    <name type="common">Bagworm moth</name>
    <name type="synonym">Eumeta japonica</name>
    <dbReference type="NCBI Taxonomy" id="151549"/>
    <lineage>
        <taxon>Eukaryota</taxon>
        <taxon>Metazoa</taxon>
        <taxon>Ecdysozoa</taxon>
        <taxon>Arthropoda</taxon>
        <taxon>Hexapoda</taxon>
        <taxon>Insecta</taxon>
        <taxon>Pterygota</taxon>
        <taxon>Neoptera</taxon>
        <taxon>Endopterygota</taxon>
        <taxon>Lepidoptera</taxon>
        <taxon>Glossata</taxon>
        <taxon>Ditrysia</taxon>
        <taxon>Tineoidea</taxon>
        <taxon>Psychidae</taxon>
        <taxon>Oiketicinae</taxon>
        <taxon>Eumeta</taxon>
    </lineage>
</organism>
<name>A0A4C1XFG4_EUMVA</name>
<dbReference type="EMBL" id="BGZK01000833">
    <property type="protein sequence ID" value="GBP62158.1"/>
    <property type="molecule type" value="Genomic_DNA"/>
</dbReference>
<protein>
    <submittedName>
        <fullName evidence="2">Uncharacterized protein</fullName>
    </submittedName>
</protein>
<keyword evidence="3" id="KW-1185">Reference proteome</keyword>
<comment type="caution">
    <text evidence="2">The sequence shown here is derived from an EMBL/GenBank/DDBJ whole genome shotgun (WGS) entry which is preliminary data.</text>
</comment>
<evidence type="ECO:0000256" key="1">
    <source>
        <dbReference type="SAM" id="MobiDB-lite"/>
    </source>
</evidence>
<dbReference type="Proteomes" id="UP000299102">
    <property type="component" value="Unassembled WGS sequence"/>
</dbReference>
<proteinExistence type="predicted"/>
<reference evidence="2 3" key="1">
    <citation type="journal article" date="2019" name="Commun. Biol.">
        <title>The bagworm genome reveals a unique fibroin gene that provides high tensile strength.</title>
        <authorList>
            <person name="Kono N."/>
            <person name="Nakamura H."/>
            <person name="Ohtoshi R."/>
            <person name="Tomita M."/>
            <person name="Numata K."/>
            <person name="Arakawa K."/>
        </authorList>
    </citation>
    <scope>NUCLEOTIDE SEQUENCE [LARGE SCALE GENOMIC DNA]</scope>
</reference>
<evidence type="ECO:0000313" key="3">
    <source>
        <dbReference type="Proteomes" id="UP000299102"/>
    </source>
</evidence>
<feature type="compositionally biased region" description="Basic and acidic residues" evidence="1">
    <location>
        <begin position="103"/>
        <end position="122"/>
    </location>
</feature>
<accession>A0A4C1XFG4</accession>
<feature type="region of interest" description="Disordered" evidence="1">
    <location>
        <begin position="103"/>
        <end position="147"/>
    </location>
</feature>
<sequence length="164" mass="18073">MGSDKECVAFDIESCFRQFSVAPVEGSRFRNLFQIESIRSDLKQDWGLLRTVAAMALSPSATNGLTTFLNTGTIGVKVLLKSLSARAPSVPIRAYPWDKRTARREPAAATFDPRRLPNDPRWRRAQRPRPASHWPAPATPHTTGGFGACALGNRWGNARNASHS</sequence>
<gene>
    <name evidence="2" type="ORF">EVAR_40609_1</name>
</gene>